<feature type="region of interest" description="Disordered" evidence="1">
    <location>
        <begin position="1"/>
        <end position="38"/>
    </location>
</feature>
<evidence type="ECO:0000313" key="3">
    <source>
        <dbReference type="EMBL" id="TCT24791.1"/>
    </source>
</evidence>
<dbReference type="InterPro" id="IPR039315">
    <property type="entry name" value="CheW"/>
</dbReference>
<gene>
    <name evidence="3" type="ORF">EDC34_103131</name>
</gene>
<feature type="compositionally biased region" description="Basic residues" evidence="1">
    <location>
        <begin position="1"/>
        <end position="12"/>
    </location>
</feature>
<accession>A0A4R3N8F5</accession>
<sequence length="265" mass="28488">MAKRGKHKHKGRPPFAAAPAAPPSPAAVDDASAAADVDADVELDAQADVQADVQASGAEALEASGMTATEAGETASIAPARVPVRPARLLRSPFLALADYEQRSLAHVAGLPEQLDAPGLWRGVAYRVGRHRLTSGFDEVVEILPLPALTHVPGALPWLLGIANIRGSLLPVVDLKQFLEGERTVLHERQRVLVVRQPGGDVAVTIDELYGQRSFVEAQAIDASALMDGRYAHFVDRAYRMNDQDWGVFSLERLSRTPEFRQAAA</sequence>
<dbReference type="Proteomes" id="UP000295414">
    <property type="component" value="Unassembled WGS sequence"/>
</dbReference>
<feature type="compositionally biased region" description="Low complexity" evidence="1">
    <location>
        <begin position="26"/>
        <end position="36"/>
    </location>
</feature>
<dbReference type="PROSITE" id="PS50851">
    <property type="entry name" value="CHEW"/>
    <property type="match status" value="1"/>
</dbReference>
<dbReference type="CDD" id="cd00588">
    <property type="entry name" value="CheW_like"/>
    <property type="match status" value="1"/>
</dbReference>
<reference evidence="3 4" key="1">
    <citation type="submission" date="2019-03" db="EMBL/GenBank/DDBJ databases">
        <title>Genomic Encyclopedia of Type Strains, Phase IV (KMG-IV): sequencing the most valuable type-strain genomes for metagenomic binning, comparative biology and taxonomic classification.</title>
        <authorList>
            <person name="Goeker M."/>
        </authorList>
    </citation>
    <scope>NUCLEOTIDE SEQUENCE [LARGE SCALE GENOMIC DNA]</scope>
    <source>
        <strain evidence="3 4">DSM 13605</strain>
    </source>
</reference>
<dbReference type="PANTHER" id="PTHR22617:SF43">
    <property type="entry name" value="PROTEIN PILI"/>
    <property type="match status" value="1"/>
</dbReference>
<dbReference type="InterPro" id="IPR036061">
    <property type="entry name" value="CheW-like_dom_sf"/>
</dbReference>
<dbReference type="SMART" id="SM00260">
    <property type="entry name" value="CheW"/>
    <property type="match status" value="1"/>
</dbReference>
<dbReference type="GO" id="GO:0006935">
    <property type="term" value="P:chemotaxis"/>
    <property type="evidence" value="ECO:0007669"/>
    <property type="project" value="InterPro"/>
</dbReference>
<protein>
    <submittedName>
        <fullName evidence="3">Chemotaxis signal transduction protein</fullName>
    </submittedName>
</protein>
<organism evidence="3 4">
    <name type="scientific">Thermomonas haemolytica</name>
    <dbReference type="NCBI Taxonomy" id="141949"/>
    <lineage>
        <taxon>Bacteria</taxon>
        <taxon>Pseudomonadati</taxon>
        <taxon>Pseudomonadota</taxon>
        <taxon>Gammaproteobacteria</taxon>
        <taxon>Lysobacterales</taxon>
        <taxon>Lysobacteraceae</taxon>
        <taxon>Thermomonas</taxon>
    </lineage>
</organism>
<dbReference type="EMBL" id="SMAP01000003">
    <property type="protein sequence ID" value="TCT24791.1"/>
    <property type="molecule type" value="Genomic_DNA"/>
</dbReference>
<proteinExistence type="predicted"/>
<evidence type="ECO:0000313" key="4">
    <source>
        <dbReference type="Proteomes" id="UP000295414"/>
    </source>
</evidence>
<dbReference type="Pfam" id="PF01584">
    <property type="entry name" value="CheW"/>
    <property type="match status" value="1"/>
</dbReference>
<comment type="caution">
    <text evidence="3">The sequence shown here is derived from an EMBL/GenBank/DDBJ whole genome shotgun (WGS) entry which is preliminary data.</text>
</comment>
<keyword evidence="4" id="KW-1185">Reference proteome</keyword>
<dbReference type="Gene3D" id="2.40.50.180">
    <property type="entry name" value="CheA-289, Domain 4"/>
    <property type="match status" value="1"/>
</dbReference>
<dbReference type="AlphaFoldDB" id="A0A4R3N8F5"/>
<dbReference type="PANTHER" id="PTHR22617">
    <property type="entry name" value="CHEMOTAXIS SENSOR HISTIDINE KINASE-RELATED"/>
    <property type="match status" value="1"/>
</dbReference>
<dbReference type="GO" id="GO:0005829">
    <property type="term" value="C:cytosol"/>
    <property type="evidence" value="ECO:0007669"/>
    <property type="project" value="TreeGrafter"/>
</dbReference>
<evidence type="ECO:0000259" key="2">
    <source>
        <dbReference type="PROSITE" id="PS50851"/>
    </source>
</evidence>
<evidence type="ECO:0000256" key="1">
    <source>
        <dbReference type="SAM" id="MobiDB-lite"/>
    </source>
</evidence>
<dbReference type="InterPro" id="IPR002545">
    <property type="entry name" value="CheW-lke_dom"/>
</dbReference>
<dbReference type="GO" id="GO:0007165">
    <property type="term" value="P:signal transduction"/>
    <property type="evidence" value="ECO:0007669"/>
    <property type="project" value="InterPro"/>
</dbReference>
<name>A0A4R3N8F5_9GAMM</name>
<feature type="domain" description="CheW-like" evidence="2">
    <location>
        <begin position="120"/>
        <end position="260"/>
    </location>
</feature>
<dbReference type="SUPFAM" id="SSF50341">
    <property type="entry name" value="CheW-like"/>
    <property type="match status" value="1"/>
</dbReference>